<evidence type="ECO:0000313" key="4">
    <source>
        <dbReference type="EMBL" id="WBW49846.1"/>
    </source>
</evidence>
<evidence type="ECO:0000313" key="5">
    <source>
        <dbReference type="Proteomes" id="UP001210339"/>
    </source>
</evidence>
<sequence>MKREAFVQASVQTRIYEKNLLSDVDFKNFIEAKTVEGLINSLGDTVYKEEAMKLRSVDDYDKALENVLIGFYNTMYDIAHDDDVIDLLALKYVYHNLKVAAKEQLLHEDLSHLYYPIKGDVQAIKASLNEFSDNAYATVLQGALETFELTKDPQDVDIYLDNAYFDAIKALAKESQVELFETYVRDLVDFTNIATTLRLRRRGDAQDLLAKALIDGGMLDLGTLNHFYESEDTALLTRVNFRKYLDEGLKAYKETGSMAEFEKAKDNYFMALIKNYKHTTYGPEILFNYLYARETEIKNIRLIFIGLLNGTDEDVLRQRLRDTYV</sequence>
<dbReference type="Pfam" id="PF01992">
    <property type="entry name" value="vATP-synt_AC39"/>
    <property type="match status" value="1"/>
</dbReference>
<dbReference type="InterPro" id="IPR002843">
    <property type="entry name" value="ATPase_V0-cplx_csu/dsu"/>
</dbReference>
<dbReference type="InterPro" id="IPR036079">
    <property type="entry name" value="ATPase_csu/dsu_sf"/>
</dbReference>
<comment type="similarity">
    <text evidence="1">Belongs to the V-ATPase V0D/AC39 subunit family.</text>
</comment>
<dbReference type="RefSeq" id="WP_271191377.1">
    <property type="nucleotide sequence ID" value="NZ_CP115667.1"/>
</dbReference>
<accession>A0ABY7QU03</accession>
<keyword evidence="2" id="KW-0813">Transport</keyword>
<gene>
    <name evidence="4" type="ORF">O6R05_07540</name>
</gene>
<protein>
    <submittedName>
        <fullName evidence="4">V-type ATP synthase subunit C</fullName>
    </submittedName>
</protein>
<name>A0ABY7QU03_9FIRM</name>
<dbReference type="NCBIfam" id="NF002266">
    <property type="entry name" value="PRK01198.1-2"/>
    <property type="match status" value="1"/>
</dbReference>
<dbReference type="Gene3D" id="1.20.1690.10">
    <property type="entry name" value="V-type ATP synthase subunit C domain"/>
    <property type="match status" value="2"/>
</dbReference>
<keyword evidence="5" id="KW-1185">Reference proteome</keyword>
<dbReference type="SUPFAM" id="SSF103486">
    <property type="entry name" value="V-type ATP synthase subunit C"/>
    <property type="match status" value="1"/>
</dbReference>
<evidence type="ECO:0000256" key="3">
    <source>
        <dbReference type="ARBA" id="ARBA00023065"/>
    </source>
</evidence>
<evidence type="ECO:0000256" key="1">
    <source>
        <dbReference type="ARBA" id="ARBA00006709"/>
    </source>
</evidence>
<dbReference type="Proteomes" id="UP001210339">
    <property type="component" value="Chromosome"/>
</dbReference>
<dbReference type="PANTHER" id="PTHR38682">
    <property type="entry name" value="V-TYPE ATP SYNTHASE SUBUNIT C"/>
    <property type="match status" value="1"/>
</dbReference>
<dbReference type="Gene3D" id="1.10.132.50">
    <property type="entry name" value="ATP synthase (C/AC39) subunit, domain 3"/>
    <property type="match status" value="1"/>
</dbReference>
<dbReference type="InterPro" id="IPR044911">
    <property type="entry name" value="V-type_ATPase_csu/dsu_dom_3"/>
</dbReference>
<dbReference type="EMBL" id="CP115667">
    <property type="protein sequence ID" value="WBW49846.1"/>
    <property type="molecule type" value="Genomic_DNA"/>
</dbReference>
<evidence type="ECO:0000256" key="2">
    <source>
        <dbReference type="ARBA" id="ARBA00022448"/>
    </source>
</evidence>
<dbReference type="InterPro" id="IPR050873">
    <property type="entry name" value="V-ATPase_V0D/AC39_subunit"/>
</dbReference>
<dbReference type="PANTHER" id="PTHR38682:SF1">
    <property type="entry name" value="V-TYPE ATP SYNTHASE SUBUNIT C"/>
    <property type="match status" value="1"/>
</dbReference>
<organism evidence="4 5">
    <name type="scientific">Peptoniphilus equinus</name>
    <dbReference type="NCBI Taxonomy" id="3016343"/>
    <lineage>
        <taxon>Bacteria</taxon>
        <taxon>Bacillati</taxon>
        <taxon>Bacillota</taxon>
        <taxon>Tissierellia</taxon>
        <taxon>Tissierellales</taxon>
        <taxon>Peptoniphilaceae</taxon>
        <taxon>Peptoniphilus</taxon>
    </lineage>
</organism>
<proteinExistence type="inferred from homology"/>
<reference evidence="4 5" key="1">
    <citation type="submission" date="2023-01" db="EMBL/GenBank/DDBJ databases">
        <authorList>
            <person name="Lee S.H."/>
            <person name="Jung H.S."/>
            <person name="Yun J.U."/>
        </authorList>
    </citation>
    <scope>NUCLEOTIDE SEQUENCE [LARGE SCALE GENOMIC DNA]</scope>
    <source>
        <strain evidence="4 5">CBA3646</strain>
    </source>
</reference>
<dbReference type="InterPro" id="IPR035067">
    <property type="entry name" value="V-type_ATPase_csu/dsu"/>
</dbReference>
<keyword evidence="3" id="KW-0406">Ion transport</keyword>